<dbReference type="EC" id="2.3.1.181" evidence="5"/>
<dbReference type="Proteomes" id="UP000012040">
    <property type="component" value="Chromosome"/>
</dbReference>
<evidence type="ECO:0000256" key="4">
    <source>
        <dbReference type="ARBA" id="ARBA00024732"/>
    </source>
</evidence>
<dbReference type="PATRIC" id="fig|1184267.3.peg.1310"/>
<gene>
    <name evidence="9" type="ORF">A11Q_1292</name>
</gene>
<dbReference type="EMBL" id="CP003537">
    <property type="protein sequence ID" value="AGH95508.1"/>
    <property type="molecule type" value="Genomic_DNA"/>
</dbReference>
<comment type="catalytic activity">
    <reaction evidence="5">
        <text>octanoyl-[ACP] + L-lysyl-[protein] = N(6)-octanoyl-L-lysyl-[protein] + holo-[ACP] + H(+)</text>
        <dbReference type="Rhea" id="RHEA:17665"/>
        <dbReference type="Rhea" id="RHEA-COMP:9636"/>
        <dbReference type="Rhea" id="RHEA-COMP:9685"/>
        <dbReference type="Rhea" id="RHEA-COMP:9752"/>
        <dbReference type="Rhea" id="RHEA-COMP:9928"/>
        <dbReference type="ChEBI" id="CHEBI:15378"/>
        <dbReference type="ChEBI" id="CHEBI:29969"/>
        <dbReference type="ChEBI" id="CHEBI:64479"/>
        <dbReference type="ChEBI" id="CHEBI:78463"/>
        <dbReference type="ChEBI" id="CHEBI:78809"/>
        <dbReference type="EC" id="2.3.1.181"/>
    </reaction>
</comment>
<evidence type="ECO:0000256" key="6">
    <source>
        <dbReference type="PIRSR" id="PIRSR016262-1"/>
    </source>
</evidence>
<dbReference type="AlphaFoldDB" id="M4V8J0"/>
<evidence type="ECO:0000256" key="5">
    <source>
        <dbReference type="PIRNR" id="PIRNR016262"/>
    </source>
</evidence>
<dbReference type="PANTHER" id="PTHR10993:SF7">
    <property type="entry name" value="LIPOYLTRANSFERASE 2, MITOCHONDRIAL-RELATED"/>
    <property type="match status" value="1"/>
</dbReference>
<accession>M4V8J0</accession>
<dbReference type="Gene3D" id="3.30.930.10">
    <property type="entry name" value="Bira Bifunctional Protein, Domain 2"/>
    <property type="match status" value="1"/>
</dbReference>
<dbReference type="GO" id="GO:0033819">
    <property type="term" value="F:lipoyl(octanoyl) transferase activity"/>
    <property type="evidence" value="ECO:0007669"/>
    <property type="project" value="UniProtKB-EC"/>
</dbReference>
<dbReference type="Pfam" id="PF21948">
    <property type="entry name" value="LplA-B_cat"/>
    <property type="match status" value="1"/>
</dbReference>
<dbReference type="eggNOG" id="COG0321">
    <property type="taxonomic scope" value="Bacteria"/>
</dbReference>
<dbReference type="InterPro" id="IPR045864">
    <property type="entry name" value="aa-tRNA-synth_II/BPL/LPL"/>
</dbReference>
<dbReference type="GO" id="GO:0009249">
    <property type="term" value="P:protein lipoylation"/>
    <property type="evidence" value="ECO:0007669"/>
    <property type="project" value="InterPro"/>
</dbReference>
<keyword evidence="2 5" id="KW-0808">Transferase</keyword>
<comment type="pathway">
    <text evidence="1 5">Protein modification; protein lipoylation via endogenous pathway; protein N(6)-(lipoyl)lysine from octanoyl-[acyl-carrier-protein]: step 1/2.</text>
</comment>
<sequence>MIESKSTSLQIESSYLGCVEYEKSVGIQQDLLAISQNKKSHYIMGLEHPAVLTLGYRAQLAEEVFGASLPVARSTRGGLATVHSEGQLVIYPVLNLRELGIGVRDYVMLLLQTTQELLRRCGIESQLDDKAVGLYTQKGKIAFCGVQIKNGVSQHGLSLNVRNDLSLFSGLRACGVSHPQFDSMAQHGSTQTLQELYVEWVKIFKNQLNQLQ</sequence>
<dbReference type="KEGG" id="bex:A11Q_1292"/>
<feature type="domain" description="BPL/LPL catalytic" evidence="8">
    <location>
        <begin position="37"/>
        <end position="212"/>
    </location>
</feature>
<dbReference type="STRING" id="1184267.A11Q_1292"/>
<dbReference type="SUPFAM" id="SSF55681">
    <property type="entry name" value="Class II aaRS and biotin synthetases"/>
    <property type="match status" value="1"/>
</dbReference>
<dbReference type="OrthoDB" id="9787061at2"/>
<evidence type="ECO:0000313" key="10">
    <source>
        <dbReference type="Proteomes" id="UP000012040"/>
    </source>
</evidence>
<feature type="site" description="Lowers pKa of active site Cys" evidence="7">
    <location>
        <position position="140"/>
    </location>
</feature>
<comment type="function">
    <text evidence="4 5">Catalyzes the transfer of endogenously produced octanoic acid from octanoyl-acyl-carrier-protein onto the lipoyl domains of lipoate-dependent enzymes. Lipoyl-ACP can also act as a substrate although octanoyl-ACP is likely to be the physiological substrate.</text>
</comment>
<dbReference type="NCBIfam" id="TIGR00214">
    <property type="entry name" value="lipB"/>
    <property type="match status" value="1"/>
</dbReference>
<dbReference type="InterPro" id="IPR004143">
    <property type="entry name" value="BPL_LPL_catalytic"/>
</dbReference>
<evidence type="ECO:0000256" key="3">
    <source>
        <dbReference type="ARBA" id="ARBA00023315"/>
    </source>
</evidence>
<feature type="active site" description="Acyl-thioester intermediate" evidence="6">
    <location>
        <position position="174"/>
    </location>
</feature>
<reference evidence="9 10" key="1">
    <citation type="journal article" date="2013" name="ISME J.">
        <title>By their genes ye shall know them: genomic signatures of predatory bacteria.</title>
        <authorList>
            <person name="Pasternak Z."/>
            <person name="Pietrokovski S."/>
            <person name="Rotem O."/>
            <person name="Gophna U."/>
            <person name="Lurie-Weinberger M.N."/>
            <person name="Jurkevitch E."/>
        </authorList>
    </citation>
    <scope>NUCLEOTIDE SEQUENCE [LARGE SCALE GENOMIC DNA]</scope>
    <source>
        <strain evidence="9 10">JSS</strain>
    </source>
</reference>
<dbReference type="UniPathway" id="UPA00538">
    <property type="reaction ID" value="UER00592"/>
</dbReference>
<comment type="similarity">
    <text evidence="5">Belongs to the LipB family.</text>
</comment>
<dbReference type="PROSITE" id="PS51733">
    <property type="entry name" value="BPL_LPL_CATALYTIC"/>
    <property type="match status" value="1"/>
</dbReference>
<dbReference type="PANTHER" id="PTHR10993">
    <property type="entry name" value="OCTANOYLTRANSFERASE"/>
    <property type="match status" value="1"/>
</dbReference>
<evidence type="ECO:0000313" key="9">
    <source>
        <dbReference type="EMBL" id="AGH95508.1"/>
    </source>
</evidence>
<evidence type="ECO:0000259" key="8">
    <source>
        <dbReference type="PROSITE" id="PS51733"/>
    </source>
</evidence>
<evidence type="ECO:0000256" key="1">
    <source>
        <dbReference type="ARBA" id="ARBA00004821"/>
    </source>
</evidence>
<organism evidence="9 10">
    <name type="scientific">Pseudobdellovibrio exovorus JSS</name>
    <dbReference type="NCBI Taxonomy" id="1184267"/>
    <lineage>
        <taxon>Bacteria</taxon>
        <taxon>Pseudomonadati</taxon>
        <taxon>Bdellovibrionota</taxon>
        <taxon>Bdellovibrionia</taxon>
        <taxon>Bdellovibrionales</taxon>
        <taxon>Pseudobdellovibrionaceae</taxon>
        <taxon>Pseudobdellovibrio</taxon>
    </lineage>
</organism>
<dbReference type="PIRSF" id="PIRSF016262">
    <property type="entry name" value="LPLase"/>
    <property type="match status" value="1"/>
</dbReference>
<evidence type="ECO:0000256" key="7">
    <source>
        <dbReference type="PIRSR" id="PIRSR016262-3"/>
    </source>
</evidence>
<keyword evidence="3 5" id="KW-0012">Acyltransferase</keyword>
<dbReference type="RefSeq" id="WP_015469998.1">
    <property type="nucleotide sequence ID" value="NC_020813.1"/>
</dbReference>
<dbReference type="HOGENOM" id="CLU_035168_3_1_7"/>
<protein>
    <recommendedName>
        <fullName evidence="5">Octanoyltransferase</fullName>
        <ecNumber evidence="5">2.3.1.181</ecNumber>
    </recommendedName>
</protein>
<evidence type="ECO:0000256" key="2">
    <source>
        <dbReference type="ARBA" id="ARBA00022679"/>
    </source>
</evidence>
<proteinExistence type="inferred from homology"/>
<dbReference type="InterPro" id="IPR000544">
    <property type="entry name" value="Octanoyltransferase"/>
</dbReference>
<name>M4V8J0_9BACT</name>
<keyword evidence="10" id="KW-1185">Reference proteome</keyword>